<evidence type="ECO:0000256" key="3">
    <source>
        <dbReference type="ARBA" id="ARBA00022692"/>
    </source>
</evidence>
<evidence type="ECO:0000256" key="2">
    <source>
        <dbReference type="ARBA" id="ARBA00006840"/>
    </source>
</evidence>
<dbReference type="OMA" id="CCARQNA"/>
<keyword evidence="5 6" id="KW-0472">Membrane</keyword>
<feature type="transmembrane region" description="Helical" evidence="6">
    <location>
        <begin position="6"/>
        <end position="33"/>
    </location>
</feature>
<dbReference type="PANTHER" id="PTHR32191">
    <property type="entry name" value="TETRASPANIN-8-RELATED"/>
    <property type="match status" value="1"/>
</dbReference>
<feature type="transmembrane region" description="Helical" evidence="6">
    <location>
        <begin position="72"/>
        <end position="97"/>
    </location>
</feature>
<reference evidence="7 8" key="1">
    <citation type="journal article" date="2011" name="Science">
        <title>The Selaginella genome identifies genetic changes associated with the evolution of vascular plants.</title>
        <authorList>
            <person name="Banks J.A."/>
            <person name="Nishiyama T."/>
            <person name="Hasebe M."/>
            <person name="Bowman J.L."/>
            <person name="Gribskov M."/>
            <person name="dePamphilis C."/>
            <person name="Albert V.A."/>
            <person name="Aono N."/>
            <person name="Aoyama T."/>
            <person name="Ambrose B.A."/>
            <person name="Ashton N.W."/>
            <person name="Axtell M.J."/>
            <person name="Barker E."/>
            <person name="Barker M.S."/>
            <person name="Bennetzen J.L."/>
            <person name="Bonawitz N.D."/>
            <person name="Chapple C."/>
            <person name="Cheng C."/>
            <person name="Correa L.G."/>
            <person name="Dacre M."/>
            <person name="DeBarry J."/>
            <person name="Dreyer I."/>
            <person name="Elias M."/>
            <person name="Engstrom E.M."/>
            <person name="Estelle M."/>
            <person name="Feng L."/>
            <person name="Finet C."/>
            <person name="Floyd S.K."/>
            <person name="Frommer W.B."/>
            <person name="Fujita T."/>
            <person name="Gramzow L."/>
            <person name="Gutensohn M."/>
            <person name="Harholt J."/>
            <person name="Hattori M."/>
            <person name="Heyl A."/>
            <person name="Hirai T."/>
            <person name="Hiwatashi Y."/>
            <person name="Ishikawa M."/>
            <person name="Iwata M."/>
            <person name="Karol K.G."/>
            <person name="Koehler B."/>
            <person name="Kolukisaoglu U."/>
            <person name="Kubo M."/>
            <person name="Kurata T."/>
            <person name="Lalonde S."/>
            <person name="Li K."/>
            <person name="Li Y."/>
            <person name="Litt A."/>
            <person name="Lyons E."/>
            <person name="Manning G."/>
            <person name="Maruyama T."/>
            <person name="Michael T.P."/>
            <person name="Mikami K."/>
            <person name="Miyazaki S."/>
            <person name="Morinaga S."/>
            <person name="Murata T."/>
            <person name="Mueller-Roeber B."/>
            <person name="Nelson D.R."/>
            <person name="Obara M."/>
            <person name="Oguri Y."/>
            <person name="Olmstead R.G."/>
            <person name="Onodera N."/>
            <person name="Petersen B.L."/>
            <person name="Pils B."/>
            <person name="Prigge M."/>
            <person name="Rensing S.A."/>
            <person name="Riano-Pachon D.M."/>
            <person name="Roberts A.W."/>
            <person name="Sato Y."/>
            <person name="Scheller H.V."/>
            <person name="Schulz B."/>
            <person name="Schulz C."/>
            <person name="Shakirov E.V."/>
            <person name="Shibagaki N."/>
            <person name="Shinohara N."/>
            <person name="Shippen D.E."/>
            <person name="Soerensen I."/>
            <person name="Sotooka R."/>
            <person name="Sugimoto N."/>
            <person name="Sugita M."/>
            <person name="Sumikawa N."/>
            <person name="Tanurdzic M."/>
            <person name="Theissen G."/>
            <person name="Ulvskov P."/>
            <person name="Wakazuki S."/>
            <person name="Weng J.K."/>
            <person name="Willats W.W."/>
            <person name="Wipf D."/>
            <person name="Wolf P.G."/>
            <person name="Yang L."/>
            <person name="Zimmer A.D."/>
            <person name="Zhu Q."/>
            <person name="Mitros T."/>
            <person name="Hellsten U."/>
            <person name="Loque D."/>
            <person name="Otillar R."/>
            <person name="Salamov A."/>
            <person name="Schmutz J."/>
            <person name="Shapiro H."/>
            <person name="Lindquist E."/>
            <person name="Lucas S."/>
            <person name="Rokhsar D."/>
            <person name="Grigoriev I.V."/>
        </authorList>
    </citation>
    <scope>NUCLEOTIDE SEQUENCE [LARGE SCALE GENOMIC DNA]</scope>
</reference>
<dbReference type="InterPro" id="IPR044991">
    <property type="entry name" value="TET_plant"/>
</dbReference>
<dbReference type="Pfam" id="PF00335">
    <property type="entry name" value="Tetraspanin"/>
    <property type="match status" value="1"/>
</dbReference>
<dbReference type="GO" id="GO:0009734">
    <property type="term" value="P:auxin-activated signaling pathway"/>
    <property type="evidence" value="ECO:0007669"/>
    <property type="project" value="InterPro"/>
</dbReference>
<comment type="subcellular location">
    <subcellularLocation>
        <location evidence="1">Membrane</location>
        <topology evidence="1">Multi-pass membrane protein</topology>
    </subcellularLocation>
</comment>
<evidence type="ECO:0000313" key="8">
    <source>
        <dbReference type="Proteomes" id="UP000001514"/>
    </source>
</evidence>
<protein>
    <recommendedName>
        <fullName evidence="9">Tetraspanin family protein</fullName>
    </recommendedName>
</protein>
<name>D8RDM1_SELML</name>
<dbReference type="FunCoup" id="D8RDM1">
    <property type="interactions" value="120"/>
</dbReference>
<dbReference type="GO" id="GO:0009506">
    <property type="term" value="C:plasmodesma"/>
    <property type="evidence" value="ECO:0000318"/>
    <property type="project" value="GO_Central"/>
</dbReference>
<dbReference type="InterPro" id="IPR018499">
    <property type="entry name" value="Tetraspanin/Peripherin"/>
</dbReference>
<organism evidence="8">
    <name type="scientific">Selaginella moellendorffii</name>
    <name type="common">Spikemoss</name>
    <dbReference type="NCBI Taxonomy" id="88036"/>
    <lineage>
        <taxon>Eukaryota</taxon>
        <taxon>Viridiplantae</taxon>
        <taxon>Streptophyta</taxon>
        <taxon>Embryophyta</taxon>
        <taxon>Tracheophyta</taxon>
        <taxon>Lycopodiopsida</taxon>
        <taxon>Selaginellales</taxon>
        <taxon>Selaginellaceae</taxon>
        <taxon>Selaginella</taxon>
    </lineage>
</organism>
<dbReference type="Gramene" id="EFJ30050">
    <property type="protein sequence ID" value="EFJ30050"/>
    <property type="gene ID" value="SELMODRAFT_91172"/>
</dbReference>
<sequence length="261" mass="29570">MGRYRISSFVITWINLITLIASLAILSFGIFLAAKHGDCEKFFTAPVLVIGAFSLILSLVGCVGAWRDNVCLLWTYLTVLFLLIAGVAVFTVFAFVVTSKGAGHAISGQAFKEYRLGDYSHWIQKQTNDPARWKHLKSCFVQTSLCNELPKKYHTIRSMRNGKLSSIESGCCRPPSECGFAMKNSTFYDLTSRIRSSNKDCRTYKNDRETKCYNCDSCRAGVAEYLKKKWRRMSTFNVIVVYSVGCCARRSASRSQYYKIY</sequence>
<dbReference type="Proteomes" id="UP000001514">
    <property type="component" value="Unassembled WGS sequence"/>
</dbReference>
<keyword evidence="4 6" id="KW-1133">Transmembrane helix</keyword>
<evidence type="ECO:0000256" key="5">
    <source>
        <dbReference type="ARBA" id="ARBA00023136"/>
    </source>
</evidence>
<feature type="transmembrane region" description="Helical" evidence="6">
    <location>
        <begin position="45"/>
        <end position="66"/>
    </location>
</feature>
<dbReference type="STRING" id="88036.D8RDM1"/>
<dbReference type="AlphaFoldDB" id="D8RDM1"/>
<evidence type="ECO:0000256" key="4">
    <source>
        <dbReference type="ARBA" id="ARBA00022989"/>
    </source>
</evidence>
<dbReference type="KEGG" id="smo:SELMODRAFT_91172"/>
<dbReference type="InParanoid" id="D8RDM1"/>
<gene>
    <name evidence="7" type="ORF">SELMODRAFT_91172</name>
</gene>
<dbReference type="EMBL" id="GL377576">
    <property type="protein sequence ID" value="EFJ30050.1"/>
    <property type="molecule type" value="Genomic_DNA"/>
</dbReference>
<evidence type="ECO:0000313" key="7">
    <source>
        <dbReference type="EMBL" id="EFJ30050.1"/>
    </source>
</evidence>
<comment type="similarity">
    <text evidence="2">Belongs to the tetraspanin (TM4SF) family.</text>
</comment>
<keyword evidence="8" id="KW-1185">Reference proteome</keyword>
<evidence type="ECO:0000256" key="1">
    <source>
        <dbReference type="ARBA" id="ARBA00004141"/>
    </source>
</evidence>
<dbReference type="eggNOG" id="ENOG502QQQM">
    <property type="taxonomic scope" value="Eukaryota"/>
</dbReference>
<dbReference type="GO" id="GO:0005886">
    <property type="term" value="C:plasma membrane"/>
    <property type="evidence" value="ECO:0000318"/>
    <property type="project" value="GO_Central"/>
</dbReference>
<evidence type="ECO:0000256" key="6">
    <source>
        <dbReference type="SAM" id="Phobius"/>
    </source>
</evidence>
<keyword evidence="3 6" id="KW-0812">Transmembrane</keyword>
<accession>D8RDM1</accession>
<evidence type="ECO:0008006" key="9">
    <source>
        <dbReference type="Google" id="ProtNLM"/>
    </source>
</evidence>
<dbReference type="PRINTS" id="PR00259">
    <property type="entry name" value="TMFOUR"/>
</dbReference>
<proteinExistence type="inferred from homology"/>
<dbReference type="HOGENOM" id="CLU_066970_1_0_1"/>